<organism evidence="5 6">
    <name type="scientific">Desulfatibacillum aliphaticivorans</name>
    <dbReference type="NCBI Taxonomy" id="218208"/>
    <lineage>
        <taxon>Bacteria</taxon>
        <taxon>Pseudomonadati</taxon>
        <taxon>Thermodesulfobacteriota</taxon>
        <taxon>Desulfobacteria</taxon>
        <taxon>Desulfobacterales</taxon>
        <taxon>Desulfatibacillaceae</taxon>
        <taxon>Desulfatibacillum</taxon>
    </lineage>
</organism>
<dbReference type="InterPro" id="IPR017896">
    <property type="entry name" value="4Fe4S_Fe-S-bd"/>
</dbReference>
<dbReference type="AlphaFoldDB" id="B8F981"/>
<evidence type="ECO:0000256" key="3">
    <source>
        <dbReference type="ARBA" id="ARBA00023014"/>
    </source>
</evidence>
<evidence type="ECO:0000259" key="4">
    <source>
        <dbReference type="PROSITE" id="PS51379"/>
    </source>
</evidence>
<name>B8F981_DESAL</name>
<keyword evidence="2" id="KW-0408">Iron</keyword>
<gene>
    <name evidence="5" type="ordered locus">Dalk_1124</name>
</gene>
<dbReference type="KEGG" id="dal:Dalk_1124"/>
<dbReference type="Proteomes" id="UP000000739">
    <property type="component" value="Chromosome"/>
</dbReference>
<proteinExistence type="predicted"/>
<dbReference type="PANTHER" id="PTHR42827">
    <property type="entry name" value="IRON-SULFUR CLUSTER-BINDING PROTEIN-RELATED"/>
    <property type="match status" value="1"/>
</dbReference>
<dbReference type="eggNOG" id="COG1600">
    <property type="taxonomic scope" value="Bacteria"/>
</dbReference>
<keyword evidence="6" id="KW-1185">Reference proteome</keyword>
<dbReference type="PROSITE" id="PS51379">
    <property type="entry name" value="4FE4S_FER_2"/>
    <property type="match status" value="1"/>
</dbReference>
<dbReference type="Pfam" id="PF13484">
    <property type="entry name" value="Fer4_16"/>
    <property type="match status" value="1"/>
</dbReference>
<accession>B8F981</accession>
<evidence type="ECO:0000256" key="2">
    <source>
        <dbReference type="ARBA" id="ARBA00023004"/>
    </source>
</evidence>
<dbReference type="GO" id="GO:0046872">
    <property type="term" value="F:metal ion binding"/>
    <property type="evidence" value="ECO:0007669"/>
    <property type="project" value="UniProtKB-KW"/>
</dbReference>
<keyword evidence="3" id="KW-0411">Iron-sulfur</keyword>
<dbReference type="InterPro" id="IPR017900">
    <property type="entry name" value="4Fe4S_Fe_S_CS"/>
</dbReference>
<evidence type="ECO:0000256" key="1">
    <source>
        <dbReference type="ARBA" id="ARBA00022723"/>
    </source>
</evidence>
<sequence length="234" mass="26066">MVSKNQMKLAWLEEWMNAQGVELWGGADLQEFETPQDEHGDGFPRAVSFGLPMNPEIMQSIRKGPNRAYAAEYTRVDNEINRIALELAHAIWSRGFRAKTLAASMRTDYENIRGDFPHKTAATRAGLGWIGRHCQLVTRLYGPWVRLGTVFTDMPLDCGPAKDVGHCGTCRKCVDACPAGALSGKSWQAGAPREDILDAQACDIYKKMHFFEFHKGHNCGICTSACPYGKKRAE</sequence>
<protein>
    <submittedName>
        <fullName evidence="5">4Fe-4S ferredoxin iron-sulfur binding domain protein</fullName>
    </submittedName>
</protein>
<dbReference type="GO" id="GO:0051536">
    <property type="term" value="F:iron-sulfur cluster binding"/>
    <property type="evidence" value="ECO:0007669"/>
    <property type="project" value="UniProtKB-KW"/>
</dbReference>
<dbReference type="EMBL" id="CP001322">
    <property type="protein sequence ID" value="ACL02827.1"/>
    <property type="molecule type" value="Genomic_DNA"/>
</dbReference>
<dbReference type="PANTHER" id="PTHR42827:SF1">
    <property type="entry name" value="IRON-SULFUR CLUSTER-BINDING PROTEIN"/>
    <property type="match status" value="1"/>
</dbReference>
<feature type="domain" description="4Fe-4S ferredoxin-type" evidence="4">
    <location>
        <begin position="158"/>
        <end position="187"/>
    </location>
</feature>
<dbReference type="SUPFAM" id="SSF46548">
    <property type="entry name" value="alpha-helical ferredoxin"/>
    <property type="match status" value="1"/>
</dbReference>
<dbReference type="Gene3D" id="3.30.70.20">
    <property type="match status" value="1"/>
</dbReference>
<dbReference type="HOGENOM" id="CLU_081793_1_0_7"/>
<evidence type="ECO:0000313" key="5">
    <source>
        <dbReference type="EMBL" id="ACL02827.1"/>
    </source>
</evidence>
<reference evidence="5 6" key="1">
    <citation type="journal article" date="2012" name="Environ. Microbiol.">
        <title>The genome sequence of Desulfatibacillum alkenivorans AK-01: a blueprint for anaerobic alkane oxidation.</title>
        <authorList>
            <person name="Callaghan A.V."/>
            <person name="Morris B.E."/>
            <person name="Pereira I.A."/>
            <person name="McInerney M.J."/>
            <person name="Austin R.N."/>
            <person name="Groves J.T."/>
            <person name="Kukor J.J."/>
            <person name="Suflita J.M."/>
            <person name="Young L.Y."/>
            <person name="Zylstra G.J."/>
            <person name="Wawrik B."/>
        </authorList>
    </citation>
    <scope>NUCLEOTIDE SEQUENCE [LARGE SCALE GENOMIC DNA]</scope>
    <source>
        <strain evidence="5 6">AK-01</strain>
    </source>
</reference>
<keyword evidence="1" id="KW-0479">Metal-binding</keyword>
<evidence type="ECO:0000313" key="6">
    <source>
        <dbReference type="Proteomes" id="UP000000739"/>
    </source>
</evidence>
<dbReference type="PROSITE" id="PS00198">
    <property type="entry name" value="4FE4S_FER_1"/>
    <property type="match status" value="1"/>
</dbReference>